<comment type="similarity">
    <text evidence="18">Belongs to the dus family. Dus3 subfamily.</text>
</comment>
<dbReference type="Pfam" id="PF25585">
    <property type="entry name" value="zf-CCCH_DUS3L"/>
    <property type="match status" value="2"/>
</dbReference>
<evidence type="ECO:0000256" key="18">
    <source>
        <dbReference type="RuleBase" id="RU291113"/>
    </source>
</evidence>
<dbReference type="GO" id="GO:0102265">
    <property type="term" value="F:tRNA-dihydrouridine47 synthase activity"/>
    <property type="evidence" value="ECO:0007669"/>
    <property type="project" value="UniProtKB-EC"/>
</dbReference>
<comment type="cofactor">
    <cofactor evidence="1 18">
        <name>FMN</name>
        <dbReference type="ChEBI" id="CHEBI:58210"/>
    </cofactor>
</comment>
<dbReference type="CDD" id="cd02801">
    <property type="entry name" value="DUS_like_FMN"/>
    <property type="match status" value="1"/>
</dbReference>
<keyword evidence="10 18" id="KW-0560">Oxidoreductase</keyword>
<evidence type="ECO:0000256" key="8">
    <source>
        <dbReference type="ARBA" id="ARBA00022771"/>
    </source>
</evidence>
<keyword evidence="17 18" id="KW-0862">Zinc</keyword>
<dbReference type="PROSITE" id="PS50103">
    <property type="entry name" value="ZF_C3H1"/>
    <property type="match status" value="1"/>
</dbReference>
<comment type="catalytic activity">
    <reaction evidence="14">
        <text>a 5,6-dihydrouridine in mRNA + NAD(+) = a uridine in mRNA + NADH + H(+)</text>
        <dbReference type="Rhea" id="RHEA:69851"/>
        <dbReference type="Rhea" id="RHEA-COMP:14658"/>
        <dbReference type="Rhea" id="RHEA-COMP:17789"/>
        <dbReference type="ChEBI" id="CHEBI:15378"/>
        <dbReference type="ChEBI" id="CHEBI:57540"/>
        <dbReference type="ChEBI" id="CHEBI:57945"/>
        <dbReference type="ChEBI" id="CHEBI:65315"/>
        <dbReference type="ChEBI" id="CHEBI:74443"/>
    </reaction>
    <physiologicalReaction direction="right-to-left" evidence="14">
        <dbReference type="Rhea" id="RHEA:69853"/>
    </physiologicalReaction>
</comment>
<evidence type="ECO:0000256" key="12">
    <source>
        <dbReference type="ARBA" id="ARBA00045934"/>
    </source>
</evidence>
<dbReference type="Gene3D" id="3.20.20.70">
    <property type="entry name" value="Aldolase class I"/>
    <property type="match status" value="1"/>
</dbReference>
<evidence type="ECO:0000256" key="17">
    <source>
        <dbReference type="PROSITE-ProRule" id="PRU00723"/>
    </source>
</evidence>
<keyword evidence="22" id="KW-1185">Reference proteome</keyword>
<evidence type="ECO:0000256" key="5">
    <source>
        <dbReference type="ARBA" id="ARBA00022643"/>
    </source>
</evidence>
<evidence type="ECO:0000256" key="9">
    <source>
        <dbReference type="ARBA" id="ARBA00022857"/>
    </source>
</evidence>
<keyword evidence="8 17" id="KW-0863">Zinc-finger</keyword>
<dbReference type="InterPro" id="IPR018517">
    <property type="entry name" value="tRNA_hU_synthase_CS"/>
</dbReference>
<feature type="compositionally biased region" description="Basic and acidic residues" evidence="19">
    <location>
        <begin position="111"/>
        <end position="124"/>
    </location>
</feature>
<evidence type="ECO:0000313" key="22">
    <source>
        <dbReference type="Proteomes" id="UP001642406"/>
    </source>
</evidence>
<evidence type="ECO:0000256" key="3">
    <source>
        <dbReference type="ARBA" id="ARBA00022143"/>
    </source>
</evidence>
<evidence type="ECO:0000256" key="19">
    <source>
        <dbReference type="SAM" id="MobiDB-lite"/>
    </source>
</evidence>
<evidence type="ECO:0000256" key="1">
    <source>
        <dbReference type="ARBA" id="ARBA00001917"/>
    </source>
</evidence>
<evidence type="ECO:0000256" key="15">
    <source>
        <dbReference type="ARBA" id="ARBA00049447"/>
    </source>
</evidence>
<organism evidence="21 22">
    <name type="scientific">Sporothrix bragantina</name>
    <dbReference type="NCBI Taxonomy" id="671064"/>
    <lineage>
        <taxon>Eukaryota</taxon>
        <taxon>Fungi</taxon>
        <taxon>Dikarya</taxon>
        <taxon>Ascomycota</taxon>
        <taxon>Pezizomycotina</taxon>
        <taxon>Sordariomycetes</taxon>
        <taxon>Sordariomycetidae</taxon>
        <taxon>Ophiostomatales</taxon>
        <taxon>Ophiostomataceae</taxon>
        <taxon>Sporothrix</taxon>
    </lineage>
</organism>
<dbReference type="PANTHER" id="PTHR45846">
    <property type="entry name" value="TRNA-DIHYDROURIDINE(47) SYNTHASE [NAD(P)(+)]-LIKE"/>
    <property type="match status" value="1"/>
</dbReference>
<feature type="compositionally biased region" description="Low complexity" evidence="19">
    <location>
        <begin position="246"/>
        <end position="259"/>
    </location>
</feature>
<dbReference type="InterPro" id="IPR000571">
    <property type="entry name" value="Znf_CCCH"/>
</dbReference>
<feature type="compositionally biased region" description="Basic and acidic residues" evidence="19">
    <location>
        <begin position="139"/>
        <end position="150"/>
    </location>
</feature>
<evidence type="ECO:0000256" key="6">
    <source>
        <dbReference type="ARBA" id="ARBA00022664"/>
    </source>
</evidence>
<dbReference type="Proteomes" id="UP001642406">
    <property type="component" value="Unassembled WGS sequence"/>
</dbReference>
<sequence length="820" mass="90266">MTSEKGASEMQTDTPVAAPGSPVKRSLDTSTTVEAPANGSSSNGQAVAAQADGDSDEHRQKRTKTDGDAEAPAKREKIHGIAMIKEEYLIKGVGNDPRGARAEAEVDDDAAEGRDSRDSRDARDGGGGGGRKNRKKGGQNKDRDFGRSRDAQKLCASVSHSPEFSPKFCRYGENCRALHDLRKYLYGGGRRGDLETFEGKCPVFAVYGRCPSGWKCRFVSSHMKEVEHEDGRKELVLLGEAEAKSGDANGENGADGNAYAEDDDARPGVVNVVSSTDKQNLTRRRFDLSRSEQYIKWLDKELNIVKKIYNNKKKEEDPVPAPVEEQTETKETTETTTKATEAPAAATTAEETATPATTTEPAKPEADAYISPEEHRAQFVDPPFLPSEKRRIYFGPETPTLAPLTTQGNLPFRRLCVELGCEVTYSEMALGVDMVAGKQPEWALMKAHASEINPPRFSPSPNVSRNTVVDYDNSRDLKFGAQIAANQPWMAIKATEAMTRLLPHLRLVDMNCGCPIDLIYKTGGGSGLLESHNKLERMIRGMNAVSGEVPITAKIRIGVRDNSPCAPKVIEHLAFGGPETRERIGAPGCAAITLHGRTRNQRYKKPADWSYIAECAELVKSYNAQRDALADTVREPDARTQANTAGKGAGSDSTHIFFLGNGDCYSHVQYQEQIAQSGVDAVMIGRGAIIKPWLFEEIQTGQYLDKSASERLAYVERFAKYGMEAWGTDEYGLGTTRRFLLEYLSFATRYVPIGLLEYLPPSLNDRPPAFRGRNDLETLLSSRNYKDWIKISEMFLGPAHPEFKFVPKHKSNAYEIEAEG</sequence>
<dbReference type="SUPFAM" id="SSF51395">
    <property type="entry name" value="FMN-linked oxidoreductases"/>
    <property type="match status" value="1"/>
</dbReference>
<dbReference type="EC" id="1.3.1.89" evidence="2 18"/>
<dbReference type="InterPro" id="IPR035587">
    <property type="entry name" value="DUS-like_FMN-bd"/>
</dbReference>
<keyword evidence="11 18" id="KW-0520">NAD</keyword>
<gene>
    <name evidence="21" type="primary">DUS3</name>
    <name evidence="21" type="ORF">SBRCBS47491_008966</name>
</gene>
<dbReference type="InterPro" id="IPR013785">
    <property type="entry name" value="Aldolase_TIM"/>
</dbReference>
<dbReference type="PROSITE" id="PS01136">
    <property type="entry name" value="UPF0034"/>
    <property type="match status" value="1"/>
</dbReference>
<feature type="compositionally biased region" description="Basic and acidic residues" evidence="19">
    <location>
        <begin position="56"/>
        <end position="89"/>
    </location>
</feature>
<reference evidence="21 22" key="1">
    <citation type="submission" date="2024-01" db="EMBL/GenBank/DDBJ databases">
        <authorList>
            <person name="Allen C."/>
            <person name="Tagirdzhanova G."/>
        </authorList>
    </citation>
    <scope>NUCLEOTIDE SEQUENCE [LARGE SCALE GENOMIC DNA]</scope>
</reference>
<dbReference type="Pfam" id="PF01207">
    <property type="entry name" value="Dus"/>
    <property type="match status" value="2"/>
</dbReference>
<evidence type="ECO:0000313" key="21">
    <source>
        <dbReference type="EMBL" id="CAK7234492.1"/>
    </source>
</evidence>
<comment type="catalytic activity">
    <reaction evidence="15">
        <text>a 5,6-dihydrouridine in mRNA + NADP(+) = a uridine in mRNA + NADPH + H(+)</text>
        <dbReference type="Rhea" id="RHEA:69855"/>
        <dbReference type="Rhea" id="RHEA-COMP:14658"/>
        <dbReference type="Rhea" id="RHEA-COMP:17789"/>
        <dbReference type="ChEBI" id="CHEBI:15378"/>
        <dbReference type="ChEBI" id="CHEBI:57783"/>
        <dbReference type="ChEBI" id="CHEBI:58349"/>
        <dbReference type="ChEBI" id="CHEBI:65315"/>
        <dbReference type="ChEBI" id="CHEBI:74443"/>
    </reaction>
    <physiologicalReaction direction="right-to-left" evidence="15">
        <dbReference type="Rhea" id="RHEA:69857"/>
    </physiologicalReaction>
</comment>
<feature type="region of interest" description="Disordered" evidence="19">
    <location>
        <begin position="314"/>
        <end position="364"/>
    </location>
</feature>
<feature type="zinc finger region" description="C3H1-type" evidence="17">
    <location>
        <begin position="149"/>
        <end position="182"/>
    </location>
</feature>
<comment type="caution">
    <text evidence="21">The sequence shown here is derived from an EMBL/GenBank/DDBJ whole genome shotgun (WGS) entry which is preliminary data.</text>
</comment>
<feature type="region of interest" description="Disordered" evidence="19">
    <location>
        <begin position="1"/>
        <end position="150"/>
    </location>
</feature>
<evidence type="ECO:0000256" key="13">
    <source>
        <dbReference type="ARBA" id="ARBA00048266"/>
    </source>
</evidence>
<protein>
    <recommendedName>
        <fullName evidence="3 18">tRNA-dihydrouridine(47) synthase [NAD(P)(+)]</fullName>
        <ecNumber evidence="2 18">1.3.1.89</ecNumber>
    </recommendedName>
    <alternativeName>
        <fullName evidence="18">tRNA-dihydrouridine synthase 3</fullName>
    </alternativeName>
</protein>
<evidence type="ECO:0000256" key="14">
    <source>
        <dbReference type="ARBA" id="ARBA00048342"/>
    </source>
</evidence>
<keyword evidence="6" id="KW-0507">mRNA processing</keyword>
<evidence type="ECO:0000256" key="10">
    <source>
        <dbReference type="ARBA" id="ARBA00023002"/>
    </source>
</evidence>
<evidence type="ECO:0000256" key="2">
    <source>
        <dbReference type="ARBA" id="ARBA00012376"/>
    </source>
</evidence>
<evidence type="ECO:0000256" key="11">
    <source>
        <dbReference type="ARBA" id="ARBA00023027"/>
    </source>
</evidence>
<keyword evidence="7 18" id="KW-0819">tRNA processing</keyword>
<keyword evidence="5 18" id="KW-0288">FMN</keyword>
<evidence type="ECO:0000259" key="20">
    <source>
        <dbReference type="PROSITE" id="PS50103"/>
    </source>
</evidence>
<feature type="region of interest" description="Disordered" evidence="19">
    <location>
        <begin position="243"/>
        <end position="266"/>
    </location>
</feature>
<keyword evidence="17 18" id="KW-0479">Metal-binding</keyword>
<comment type="catalytic activity">
    <reaction evidence="13">
        <text>5,6-dihydrouridine(47) in tRNA + NAD(+) = uridine(47) in tRNA + NADH + H(+)</text>
        <dbReference type="Rhea" id="RHEA:53364"/>
        <dbReference type="Rhea" id="RHEA-COMP:13539"/>
        <dbReference type="Rhea" id="RHEA-COMP:13540"/>
        <dbReference type="ChEBI" id="CHEBI:15378"/>
        <dbReference type="ChEBI" id="CHEBI:57540"/>
        <dbReference type="ChEBI" id="CHEBI:57945"/>
        <dbReference type="ChEBI" id="CHEBI:65315"/>
        <dbReference type="ChEBI" id="CHEBI:74443"/>
        <dbReference type="EC" id="1.3.1.89"/>
    </reaction>
    <physiologicalReaction direction="right-to-left" evidence="13">
        <dbReference type="Rhea" id="RHEA:53366"/>
    </physiologicalReaction>
</comment>
<dbReference type="PANTHER" id="PTHR45846:SF1">
    <property type="entry name" value="TRNA-DIHYDROURIDINE(47) SYNTHASE [NAD(P)(+)]-LIKE"/>
    <property type="match status" value="1"/>
</dbReference>
<keyword evidence="9 18" id="KW-0521">NADP</keyword>
<keyword evidence="4 18" id="KW-0285">Flavoprotein</keyword>
<feature type="domain" description="C3H1-type" evidence="20">
    <location>
        <begin position="149"/>
        <end position="182"/>
    </location>
</feature>
<accession>A0ABP0CQV0</accession>
<feature type="compositionally biased region" description="Low complexity" evidence="19">
    <location>
        <begin position="334"/>
        <end position="361"/>
    </location>
</feature>
<feature type="compositionally biased region" description="Polar residues" evidence="19">
    <location>
        <begin position="1"/>
        <end position="14"/>
    </location>
</feature>
<proteinExistence type="inferred from homology"/>
<comment type="catalytic activity">
    <reaction evidence="16">
        <text>5,6-dihydrouridine(47) in tRNA + NADP(+) = uridine(47) in tRNA + NADPH + H(+)</text>
        <dbReference type="Rhea" id="RHEA:53360"/>
        <dbReference type="Rhea" id="RHEA-COMP:13539"/>
        <dbReference type="Rhea" id="RHEA-COMP:13540"/>
        <dbReference type="ChEBI" id="CHEBI:15378"/>
        <dbReference type="ChEBI" id="CHEBI:57783"/>
        <dbReference type="ChEBI" id="CHEBI:58349"/>
        <dbReference type="ChEBI" id="CHEBI:65315"/>
        <dbReference type="ChEBI" id="CHEBI:74443"/>
        <dbReference type="EC" id="1.3.1.89"/>
    </reaction>
    <physiologicalReaction direction="right-to-left" evidence="16">
        <dbReference type="Rhea" id="RHEA:53362"/>
    </physiologicalReaction>
</comment>
<comment type="function">
    <text evidence="12">Catalyzes the synthesis of dihydrouridine, a modified base found in the D-loop of most tRNAs. Specifically modifies U47 in cytoplasmic tRNAs. Catalyzes the synthesis of dihydrouridine in some mRNAs, thereby affecting their translation.</text>
</comment>
<name>A0ABP0CQV0_9PEZI</name>
<dbReference type="EMBL" id="CAWUHC010000129">
    <property type="protein sequence ID" value="CAK7234492.1"/>
    <property type="molecule type" value="Genomic_DNA"/>
</dbReference>
<evidence type="ECO:0000256" key="16">
    <source>
        <dbReference type="ARBA" id="ARBA00049513"/>
    </source>
</evidence>
<evidence type="ECO:0000256" key="4">
    <source>
        <dbReference type="ARBA" id="ARBA00022630"/>
    </source>
</evidence>
<feature type="compositionally biased region" description="Polar residues" evidence="19">
    <location>
        <begin position="28"/>
        <end position="45"/>
    </location>
</feature>
<evidence type="ECO:0000256" key="7">
    <source>
        <dbReference type="ARBA" id="ARBA00022694"/>
    </source>
</evidence>